<accession>A0A2N3N3Y8</accession>
<reference evidence="3 4" key="1">
    <citation type="journal article" date="2017" name="G3 (Bethesda)">
        <title>First Draft Genome Sequence of the Pathogenic Fungus Lomentospora prolificans (Formerly Scedosporium prolificans).</title>
        <authorList>
            <person name="Luo R."/>
            <person name="Zimin A."/>
            <person name="Workman R."/>
            <person name="Fan Y."/>
            <person name="Pertea G."/>
            <person name="Grossman N."/>
            <person name="Wear M.P."/>
            <person name="Jia B."/>
            <person name="Miller H."/>
            <person name="Casadevall A."/>
            <person name="Timp W."/>
            <person name="Zhang S.X."/>
            <person name="Salzberg S.L."/>
        </authorList>
    </citation>
    <scope>NUCLEOTIDE SEQUENCE [LARGE SCALE GENOMIC DNA]</scope>
    <source>
        <strain evidence="3 4">JHH-5317</strain>
    </source>
</reference>
<dbReference type="EMBL" id="NLAX01000701">
    <property type="protein sequence ID" value="PKS07146.1"/>
    <property type="molecule type" value="Genomic_DNA"/>
</dbReference>
<feature type="compositionally biased region" description="Basic and acidic residues" evidence="1">
    <location>
        <begin position="162"/>
        <end position="171"/>
    </location>
</feature>
<organism evidence="3 4">
    <name type="scientific">Lomentospora prolificans</name>
    <dbReference type="NCBI Taxonomy" id="41688"/>
    <lineage>
        <taxon>Eukaryota</taxon>
        <taxon>Fungi</taxon>
        <taxon>Dikarya</taxon>
        <taxon>Ascomycota</taxon>
        <taxon>Pezizomycotina</taxon>
        <taxon>Sordariomycetes</taxon>
        <taxon>Hypocreomycetidae</taxon>
        <taxon>Microascales</taxon>
        <taxon>Microascaceae</taxon>
        <taxon>Lomentospora</taxon>
    </lineage>
</organism>
<evidence type="ECO:0000256" key="2">
    <source>
        <dbReference type="SAM" id="SignalP"/>
    </source>
</evidence>
<evidence type="ECO:0000313" key="3">
    <source>
        <dbReference type="EMBL" id="PKS07146.1"/>
    </source>
</evidence>
<feature type="chain" id="PRO_5014820329" description="Protein CAP22" evidence="2">
    <location>
        <begin position="20"/>
        <end position="201"/>
    </location>
</feature>
<dbReference type="VEuPathDB" id="FungiDB:jhhlp_005746"/>
<protein>
    <recommendedName>
        <fullName evidence="5">Protein CAP22</fullName>
    </recommendedName>
</protein>
<dbReference type="OrthoDB" id="4843554at2759"/>
<feature type="region of interest" description="Disordered" evidence="1">
    <location>
        <begin position="135"/>
        <end position="171"/>
    </location>
</feature>
<evidence type="ECO:0000256" key="1">
    <source>
        <dbReference type="SAM" id="MobiDB-lite"/>
    </source>
</evidence>
<comment type="caution">
    <text evidence="3">The sequence shown here is derived from an EMBL/GenBank/DDBJ whole genome shotgun (WGS) entry which is preliminary data.</text>
</comment>
<sequence>MQIQTFLSLASLLLLPALSDLQLDSDDVPQNCFSVCSPVVELTHICDSDDDAVGGSETEGLLERQCICTNNSFDVANRTAQCAACLSQSGQNDDNLDDINDIMSACGFQSTTFNNVTSAASESVVATKPTASSDLTTTFSATTTGGGVGGAGTLSSTNRPTDASDKPNDESGALRRVEISMGGVGALCFAAAFVAGVMMAN</sequence>
<feature type="signal peptide" evidence="2">
    <location>
        <begin position="1"/>
        <end position="19"/>
    </location>
</feature>
<dbReference type="Proteomes" id="UP000233524">
    <property type="component" value="Unassembled WGS sequence"/>
</dbReference>
<dbReference type="InParanoid" id="A0A2N3N3Y8"/>
<gene>
    <name evidence="3" type="ORF">jhhlp_005746</name>
</gene>
<dbReference type="STRING" id="41688.A0A2N3N3Y8"/>
<name>A0A2N3N3Y8_9PEZI</name>
<proteinExistence type="predicted"/>
<evidence type="ECO:0008006" key="5">
    <source>
        <dbReference type="Google" id="ProtNLM"/>
    </source>
</evidence>
<evidence type="ECO:0000313" key="4">
    <source>
        <dbReference type="Proteomes" id="UP000233524"/>
    </source>
</evidence>
<dbReference type="AlphaFoldDB" id="A0A2N3N3Y8"/>
<keyword evidence="2" id="KW-0732">Signal</keyword>
<keyword evidence="4" id="KW-1185">Reference proteome</keyword>